<proteinExistence type="predicted"/>
<sequence>MNQSPLGELHETSNSTYLSKMWTVMMEKEYGTFPKCGNSSFITLIPKMHDAKMMKDFRPITLIGSLYKMIAKILSNHRVVVLGDIVLESFYRDSVLRINMNKRKLMGVSLANVTMDQAAAKIGCATLEAPLSYLGLKVMSRVQSWNEIVNNPVSRLSNWKMKTLSIGGKLTLLKSILALSYPRSSLWARVIKGIHGEDGKLGNNVNHSHLSIWLDIVCEMEQLKNHYTDFIGFIHKKLGEVLNNSVPRVPGEYGGCCSR</sequence>
<dbReference type="PANTHER" id="PTHR33116:SF79">
    <property type="entry name" value="REVERSE TRANSCRIPTASE DOMAIN, ZINC FINGER, CCHC-TYPE-RELATED"/>
    <property type="match status" value="1"/>
</dbReference>
<organism evidence="1">
    <name type="scientific">Tanacetum cinerariifolium</name>
    <name type="common">Dalmatian daisy</name>
    <name type="synonym">Chrysanthemum cinerariifolium</name>
    <dbReference type="NCBI Taxonomy" id="118510"/>
    <lineage>
        <taxon>Eukaryota</taxon>
        <taxon>Viridiplantae</taxon>
        <taxon>Streptophyta</taxon>
        <taxon>Embryophyta</taxon>
        <taxon>Tracheophyta</taxon>
        <taxon>Spermatophyta</taxon>
        <taxon>Magnoliopsida</taxon>
        <taxon>eudicotyledons</taxon>
        <taxon>Gunneridae</taxon>
        <taxon>Pentapetalae</taxon>
        <taxon>asterids</taxon>
        <taxon>campanulids</taxon>
        <taxon>Asterales</taxon>
        <taxon>Asteraceae</taxon>
        <taxon>Asteroideae</taxon>
        <taxon>Anthemideae</taxon>
        <taxon>Anthemidinae</taxon>
        <taxon>Tanacetum</taxon>
    </lineage>
</organism>
<keyword evidence="1" id="KW-0548">Nucleotidyltransferase</keyword>
<accession>A0A699GWK9</accession>
<comment type="caution">
    <text evidence="1">The sequence shown here is derived from an EMBL/GenBank/DDBJ whole genome shotgun (WGS) entry which is preliminary data.</text>
</comment>
<name>A0A699GWK9_TANCI</name>
<reference evidence="1" key="1">
    <citation type="journal article" date="2019" name="Sci. Rep.">
        <title>Draft genome of Tanacetum cinerariifolium, the natural source of mosquito coil.</title>
        <authorList>
            <person name="Yamashiro T."/>
            <person name="Shiraishi A."/>
            <person name="Satake H."/>
            <person name="Nakayama K."/>
        </authorList>
    </citation>
    <scope>NUCLEOTIDE SEQUENCE</scope>
</reference>
<dbReference type="PANTHER" id="PTHR33116">
    <property type="entry name" value="REVERSE TRANSCRIPTASE ZINC-BINDING DOMAIN-CONTAINING PROTEIN-RELATED-RELATED"/>
    <property type="match status" value="1"/>
</dbReference>
<keyword evidence="1" id="KW-0695">RNA-directed DNA polymerase</keyword>
<evidence type="ECO:0000313" key="1">
    <source>
        <dbReference type="EMBL" id="GEW64136.1"/>
    </source>
</evidence>
<protein>
    <submittedName>
        <fullName evidence="1">RNA-directed DNA polymerase, eukaryota</fullName>
    </submittedName>
</protein>
<keyword evidence="1" id="KW-0808">Transferase</keyword>
<dbReference type="EMBL" id="BKCJ010067195">
    <property type="protein sequence ID" value="GEW64136.1"/>
    <property type="molecule type" value="Genomic_DNA"/>
</dbReference>
<dbReference type="AlphaFoldDB" id="A0A699GWK9"/>
<gene>
    <name evidence="1" type="ORF">Tci_236112</name>
</gene>
<dbReference type="GO" id="GO:0003964">
    <property type="term" value="F:RNA-directed DNA polymerase activity"/>
    <property type="evidence" value="ECO:0007669"/>
    <property type="project" value="UniProtKB-KW"/>
</dbReference>